<keyword evidence="7" id="KW-0406">Ion transport</keyword>
<dbReference type="EMBL" id="CP002798">
    <property type="protein sequence ID" value="AEG49533.1"/>
    <property type="molecule type" value="Genomic_DNA"/>
</dbReference>
<organism evidence="16 17">
    <name type="scientific">Sphingobium chlorophenolicum L-1</name>
    <dbReference type="NCBI Taxonomy" id="690566"/>
    <lineage>
        <taxon>Bacteria</taxon>
        <taxon>Pseudomonadati</taxon>
        <taxon>Pseudomonadota</taxon>
        <taxon>Alphaproteobacteria</taxon>
        <taxon>Sphingomonadales</taxon>
        <taxon>Sphingomonadaceae</taxon>
        <taxon>Sphingobium</taxon>
    </lineage>
</organism>
<dbReference type="HOGENOM" id="CLU_008287_15_0_5"/>
<evidence type="ECO:0000256" key="3">
    <source>
        <dbReference type="ARBA" id="ARBA00022452"/>
    </source>
</evidence>
<evidence type="ECO:0000256" key="4">
    <source>
        <dbReference type="ARBA" id="ARBA00022496"/>
    </source>
</evidence>
<feature type="domain" description="TonB-dependent receptor plug" evidence="15">
    <location>
        <begin position="56"/>
        <end position="163"/>
    </location>
</feature>
<evidence type="ECO:0000313" key="16">
    <source>
        <dbReference type="EMBL" id="AEG49533.1"/>
    </source>
</evidence>
<evidence type="ECO:0000256" key="7">
    <source>
        <dbReference type="ARBA" id="ARBA00023065"/>
    </source>
</evidence>
<evidence type="ECO:0000256" key="2">
    <source>
        <dbReference type="ARBA" id="ARBA00022448"/>
    </source>
</evidence>
<evidence type="ECO:0000256" key="8">
    <source>
        <dbReference type="ARBA" id="ARBA00023077"/>
    </source>
</evidence>
<dbReference type="PANTHER" id="PTHR32552:SF81">
    <property type="entry name" value="TONB-DEPENDENT OUTER MEMBRANE RECEPTOR"/>
    <property type="match status" value="1"/>
</dbReference>
<keyword evidence="6" id="KW-0408">Iron</keyword>
<dbReference type="Gene3D" id="2.40.170.20">
    <property type="entry name" value="TonB-dependent receptor, beta-barrel domain"/>
    <property type="match status" value="1"/>
</dbReference>
<dbReference type="KEGG" id="sch:Sphch_1849"/>
<keyword evidence="9 11" id="KW-0472">Membrane</keyword>
<gene>
    <name evidence="16" type="ORF">Sphch_1849</name>
</gene>
<evidence type="ECO:0000259" key="14">
    <source>
        <dbReference type="Pfam" id="PF00593"/>
    </source>
</evidence>
<dbReference type="InterPro" id="IPR012910">
    <property type="entry name" value="Plug_dom"/>
</dbReference>
<dbReference type="CDD" id="cd01347">
    <property type="entry name" value="ligand_gated_channel"/>
    <property type="match status" value="1"/>
</dbReference>
<dbReference type="InterPro" id="IPR039426">
    <property type="entry name" value="TonB-dep_rcpt-like"/>
</dbReference>
<evidence type="ECO:0000259" key="15">
    <source>
        <dbReference type="Pfam" id="PF07715"/>
    </source>
</evidence>
<feature type="signal peptide" evidence="13">
    <location>
        <begin position="1"/>
        <end position="24"/>
    </location>
</feature>
<evidence type="ECO:0000256" key="11">
    <source>
        <dbReference type="PROSITE-ProRule" id="PRU01360"/>
    </source>
</evidence>
<evidence type="ECO:0000256" key="9">
    <source>
        <dbReference type="ARBA" id="ARBA00023136"/>
    </source>
</evidence>
<dbReference type="PROSITE" id="PS52016">
    <property type="entry name" value="TONB_DEPENDENT_REC_3"/>
    <property type="match status" value="1"/>
</dbReference>
<keyword evidence="16" id="KW-0675">Receptor</keyword>
<dbReference type="Pfam" id="PF07715">
    <property type="entry name" value="Plug"/>
    <property type="match status" value="1"/>
</dbReference>
<reference evidence="16 17" key="1">
    <citation type="submission" date="2011-05" db="EMBL/GenBank/DDBJ databases">
        <title>Complete sequence of chromosome 1 of Sphingobium chlorophenolicum L-1.</title>
        <authorList>
            <consortium name="US DOE Joint Genome Institute"/>
            <person name="Lucas S."/>
            <person name="Han J."/>
            <person name="Lapidus A."/>
            <person name="Cheng J.-F."/>
            <person name="Goodwin L."/>
            <person name="Pitluck S."/>
            <person name="Peters L."/>
            <person name="Daligault H."/>
            <person name="Han C."/>
            <person name="Tapia R."/>
            <person name="Land M."/>
            <person name="Hauser L."/>
            <person name="Kyrpides N."/>
            <person name="Ivanova N."/>
            <person name="Pagani I."/>
            <person name="Turner P."/>
            <person name="Copley S."/>
            <person name="Woyke T."/>
        </authorList>
    </citation>
    <scope>NUCLEOTIDE SEQUENCE [LARGE SCALE GENOMIC DNA]</scope>
    <source>
        <strain evidence="16 17">L-1</strain>
    </source>
</reference>
<proteinExistence type="inferred from homology"/>
<dbReference type="GO" id="GO:0009279">
    <property type="term" value="C:cell outer membrane"/>
    <property type="evidence" value="ECO:0007669"/>
    <property type="project" value="UniProtKB-SubCell"/>
</dbReference>
<name>F6ETN8_SPHCR</name>
<keyword evidence="4" id="KW-0410">Iron transport</keyword>
<dbReference type="InterPro" id="IPR000531">
    <property type="entry name" value="Beta-barrel_TonB"/>
</dbReference>
<dbReference type="AlphaFoldDB" id="F6ETN8"/>
<evidence type="ECO:0000256" key="13">
    <source>
        <dbReference type="SAM" id="SignalP"/>
    </source>
</evidence>
<dbReference type="Pfam" id="PF00593">
    <property type="entry name" value="TonB_dep_Rec_b-barrel"/>
    <property type="match status" value="1"/>
</dbReference>
<dbReference type="RefSeq" id="WP_013847783.1">
    <property type="nucleotide sequence ID" value="NC_015593.1"/>
</dbReference>
<dbReference type="STRING" id="690566.Sphch_1849"/>
<feature type="chain" id="PRO_5003333781" evidence="13">
    <location>
        <begin position="25"/>
        <end position="752"/>
    </location>
</feature>
<comment type="subcellular location">
    <subcellularLocation>
        <location evidence="1 11">Cell outer membrane</location>
        <topology evidence="1 11">Multi-pass membrane protein</topology>
    </subcellularLocation>
</comment>
<dbReference type="Proteomes" id="UP000007150">
    <property type="component" value="Chromosome 1"/>
</dbReference>
<dbReference type="SUPFAM" id="SSF56935">
    <property type="entry name" value="Porins"/>
    <property type="match status" value="1"/>
</dbReference>
<feature type="domain" description="TonB-dependent receptor-like beta-barrel" evidence="14">
    <location>
        <begin position="315"/>
        <end position="717"/>
    </location>
</feature>
<keyword evidence="10 11" id="KW-0998">Cell outer membrane</keyword>
<keyword evidence="5 11" id="KW-0812">Transmembrane</keyword>
<evidence type="ECO:0000256" key="6">
    <source>
        <dbReference type="ARBA" id="ARBA00023004"/>
    </source>
</evidence>
<sequence precursor="true">MRSLAVFVTCSTLAMSMGASSAYAQQSPPDPSVVRAANTSLGEIVVTAQRRSQNLQTVGISIAAVNEETITEQRIQQATDLSRVVPGLQTSYATSDATPLFSVRGVGLDDFNPNNSSGVGVYVDDVYQSQPVFLIAPFFDVGGAEVLKGPQGTLYGRNTTGGAINVTSKGPTDEWDGYASLGYGRFETVDAQGAVGGPLATGITFRLAGTLTQQGRGFQTDIDTGRRYGKTKRGAIRAQLRFDLGGNSNLLLIGRYAADRSTPQSAQSNNVEEAADAFFGTTPGVLDYLGYPIEGLLNGVNDPRKVRVGNLRPFIHSDSYGGTGKLSLDVGVATLISISAYDKNKTSGIDNIDGTPVAETDFYNDYRAEQWSQELRLISKPSSPLKWVVGAAYGEDRLDYHTLVDLSFAVLADNIQNVVGLDGNYLQKTKSFGVYGNVEVPLLDRLTAVLGARYGHDRRSFDGITTDASQIYAPSGLVASLDEAHSTSRVLYRVGLNFQATDTLLVYGSFASGYKAGAFYGSSASAQDTWGYVKPESVTAFEAGFKSRWFDQKFQLNAAYFHTDYKDRQSSVVAVGGAGVYATLANIPKAKIDGFEWEIAAKPISGLQVGFSGTYLDARVTEGLDVARGGVPLLHPIVAGEQLAQAPKWSYAVSGRYDVPLSADLTLTAGANWAWSDKTVSFLADTQADYGPIRNLSANIELASSSGWSGTLWANNITKSANRTYSFTDIFGERGYYLQKPRTYGVTVRRDF</sequence>
<keyword evidence="8 12" id="KW-0798">TonB box</keyword>
<accession>F6ETN8</accession>
<comment type="similarity">
    <text evidence="11 12">Belongs to the TonB-dependent receptor family.</text>
</comment>
<keyword evidence="3 11" id="KW-1134">Transmembrane beta strand</keyword>
<keyword evidence="13" id="KW-0732">Signal</keyword>
<keyword evidence="17" id="KW-1185">Reference proteome</keyword>
<evidence type="ECO:0000256" key="1">
    <source>
        <dbReference type="ARBA" id="ARBA00004571"/>
    </source>
</evidence>
<protein>
    <submittedName>
        <fullName evidence="16">TonB-dependent receptor</fullName>
    </submittedName>
</protein>
<evidence type="ECO:0000256" key="10">
    <source>
        <dbReference type="ARBA" id="ARBA00023237"/>
    </source>
</evidence>
<evidence type="ECO:0000256" key="12">
    <source>
        <dbReference type="RuleBase" id="RU003357"/>
    </source>
</evidence>
<keyword evidence="2 11" id="KW-0813">Transport</keyword>
<dbReference type="PANTHER" id="PTHR32552">
    <property type="entry name" value="FERRICHROME IRON RECEPTOR-RELATED"/>
    <property type="match status" value="1"/>
</dbReference>
<dbReference type="InterPro" id="IPR036942">
    <property type="entry name" value="Beta-barrel_TonB_sf"/>
</dbReference>
<evidence type="ECO:0000313" key="17">
    <source>
        <dbReference type="Proteomes" id="UP000007150"/>
    </source>
</evidence>
<evidence type="ECO:0000256" key="5">
    <source>
        <dbReference type="ARBA" id="ARBA00022692"/>
    </source>
</evidence>
<dbReference type="GO" id="GO:0006826">
    <property type="term" value="P:iron ion transport"/>
    <property type="evidence" value="ECO:0007669"/>
    <property type="project" value="UniProtKB-KW"/>
</dbReference>